<dbReference type="Proteomes" id="UP000239899">
    <property type="component" value="Unassembled WGS sequence"/>
</dbReference>
<organism evidence="1 2">
    <name type="scientific">Chlorella sorokiniana</name>
    <name type="common">Freshwater green alga</name>
    <dbReference type="NCBI Taxonomy" id="3076"/>
    <lineage>
        <taxon>Eukaryota</taxon>
        <taxon>Viridiplantae</taxon>
        <taxon>Chlorophyta</taxon>
        <taxon>core chlorophytes</taxon>
        <taxon>Trebouxiophyceae</taxon>
        <taxon>Chlorellales</taxon>
        <taxon>Chlorellaceae</taxon>
        <taxon>Chlorella clade</taxon>
        <taxon>Chlorella</taxon>
    </lineage>
</organism>
<sequence>MHRGGFSGAGGAAPLPLQNYDQADWPGGIQQRFRRLRPLIEEQLLAGYDPQFVGMLESPADGIGVWRAAGGDMTVVAQVGNLNFAPFARLCAGEFGGAPLDPGHTLLVVNPTWTRSADIGQLWDRKLKAAAAALIDDPAAWLPLYHLWDLRTAKGATGLLYRSWPHDWQLYHTSAHLEDLQAALDEPPVLVSPDRPPKERQIEVLNAALAEGLQQERAAKAAGRRPWL</sequence>
<evidence type="ECO:0008006" key="3">
    <source>
        <dbReference type="Google" id="ProtNLM"/>
    </source>
</evidence>
<name>A0A2P6TEC6_CHLSO</name>
<gene>
    <name evidence="1" type="ORF">C2E21_8471</name>
</gene>
<proteinExistence type="predicted"/>
<dbReference type="EMBL" id="LHPG02000020">
    <property type="protein sequence ID" value="PRW20995.1"/>
    <property type="molecule type" value="Genomic_DNA"/>
</dbReference>
<protein>
    <recommendedName>
        <fullName evidence="3">DUF1995 domain-containing protein</fullName>
    </recommendedName>
</protein>
<keyword evidence="2" id="KW-1185">Reference proteome</keyword>
<dbReference type="OrthoDB" id="540828at2759"/>
<dbReference type="AlphaFoldDB" id="A0A2P6TEC6"/>
<reference evidence="1 2" key="1">
    <citation type="journal article" date="2018" name="Plant J.">
        <title>Genome sequences of Chlorella sorokiniana UTEX 1602 and Micractinium conductrix SAG 241.80: implications to maltose excretion by a green alga.</title>
        <authorList>
            <person name="Arriola M.B."/>
            <person name="Velmurugan N."/>
            <person name="Zhang Y."/>
            <person name="Plunkett M.H."/>
            <person name="Hondzo H."/>
            <person name="Barney B.M."/>
        </authorList>
    </citation>
    <scope>NUCLEOTIDE SEQUENCE [LARGE SCALE GENOMIC DNA]</scope>
    <source>
        <strain evidence="2">UTEX 1602</strain>
    </source>
</reference>
<accession>A0A2P6TEC6</accession>
<comment type="caution">
    <text evidence="1">The sequence shown here is derived from an EMBL/GenBank/DDBJ whole genome shotgun (WGS) entry which is preliminary data.</text>
</comment>
<evidence type="ECO:0000313" key="2">
    <source>
        <dbReference type="Proteomes" id="UP000239899"/>
    </source>
</evidence>
<evidence type="ECO:0000313" key="1">
    <source>
        <dbReference type="EMBL" id="PRW20995.1"/>
    </source>
</evidence>